<keyword evidence="2" id="KW-1185">Reference proteome</keyword>
<organism evidence="1 2">
    <name type="scientific">Fusarium decemcellulare</name>
    <dbReference type="NCBI Taxonomy" id="57161"/>
    <lineage>
        <taxon>Eukaryota</taxon>
        <taxon>Fungi</taxon>
        <taxon>Dikarya</taxon>
        <taxon>Ascomycota</taxon>
        <taxon>Pezizomycotina</taxon>
        <taxon>Sordariomycetes</taxon>
        <taxon>Hypocreomycetidae</taxon>
        <taxon>Hypocreales</taxon>
        <taxon>Nectriaceae</taxon>
        <taxon>Fusarium</taxon>
        <taxon>Fusarium decemcellulare species complex</taxon>
    </lineage>
</organism>
<name>A0ACC1RKK0_9HYPO</name>
<protein>
    <submittedName>
        <fullName evidence="1">Uncharacterized protein</fullName>
    </submittedName>
</protein>
<sequence length="192" mass="20182">MGKTQPNLFAFPSVDALSSALRSYVIQSQAAGIARHGTFKVAVSGGSLPKTLAQALLAPSSGPNDVVDFARWETFSPMSALSLSITTTLITPSSRRSFWTRSPTTRSLPSMPSIQNTSTTYRSLPISTSKPLLRASPAAIRSVSPSSTSFCLVAVPTVTLALFSPATLCFARQTPGLLPSTTPRSLPPSALL</sequence>
<gene>
    <name evidence="1" type="ORF">NM208_g13251</name>
</gene>
<dbReference type="Proteomes" id="UP001148629">
    <property type="component" value="Unassembled WGS sequence"/>
</dbReference>
<dbReference type="EMBL" id="JANRMS010002651">
    <property type="protein sequence ID" value="KAJ3521529.1"/>
    <property type="molecule type" value="Genomic_DNA"/>
</dbReference>
<accession>A0ACC1RKK0</accession>
<evidence type="ECO:0000313" key="1">
    <source>
        <dbReference type="EMBL" id="KAJ3521529.1"/>
    </source>
</evidence>
<reference evidence="1" key="1">
    <citation type="submission" date="2022-08" db="EMBL/GenBank/DDBJ databases">
        <title>Genome Sequence of Fusarium decemcellulare.</title>
        <authorList>
            <person name="Buettner E."/>
        </authorList>
    </citation>
    <scope>NUCLEOTIDE SEQUENCE</scope>
    <source>
        <strain evidence="1">Babe19</strain>
    </source>
</reference>
<evidence type="ECO:0000313" key="2">
    <source>
        <dbReference type="Proteomes" id="UP001148629"/>
    </source>
</evidence>
<proteinExistence type="predicted"/>
<comment type="caution">
    <text evidence="1">The sequence shown here is derived from an EMBL/GenBank/DDBJ whole genome shotgun (WGS) entry which is preliminary data.</text>
</comment>